<keyword evidence="3" id="KW-0812">Transmembrane</keyword>
<dbReference type="Proteomes" id="UP001649230">
    <property type="component" value="Chromosome"/>
</dbReference>
<sequence>MNCREALPLMHEYLDGDLQGSEAKALKEHLIACTACHTLFRELERTDAIVKSLPSVRASDDLSARIMNSLPPLKKRSSWMEWVRRHPAVSVAAVFAVVMFGSFMSMWNDDQQLMVKGTDLQNVVIQGDTVIVPKGHTVNGDLVVQGGKLEVEGDVTGDLTVIDGSLNLASTAHISGQVTKVDEAVSWVWYKMNEFFTVFSK</sequence>
<gene>
    <name evidence="5" type="ORF">L0M14_00180</name>
</gene>
<evidence type="ECO:0000256" key="1">
    <source>
        <dbReference type="ARBA" id="ARBA00024353"/>
    </source>
</evidence>
<feature type="domain" description="Putative zinc-finger" evidence="4">
    <location>
        <begin position="3"/>
        <end position="37"/>
    </location>
</feature>
<dbReference type="RefSeq" id="WP_235120116.1">
    <property type="nucleotide sequence ID" value="NZ_CP090978.1"/>
</dbReference>
<evidence type="ECO:0000256" key="3">
    <source>
        <dbReference type="SAM" id="Phobius"/>
    </source>
</evidence>
<organism evidence="5 6">
    <name type="scientific">Paenibacillus hexagrammi</name>
    <dbReference type="NCBI Taxonomy" id="2908839"/>
    <lineage>
        <taxon>Bacteria</taxon>
        <taxon>Bacillati</taxon>
        <taxon>Bacillota</taxon>
        <taxon>Bacilli</taxon>
        <taxon>Bacillales</taxon>
        <taxon>Paenibacillaceae</taxon>
        <taxon>Paenibacillus</taxon>
    </lineage>
</organism>
<reference evidence="5 6" key="1">
    <citation type="journal article" date="2024" name="Int. J. Syst. Evol. Microbiol.">
        <title>Paenibacillus hexagrammi sp. nov., a novel bacterium isolated from the gut content of Hexagrammos agrammus.</title>
        <authorList>
            <person name="Jung H.K."/>
            <person name="Kim D.G."/>
            <person name="Zin H."/>
            <person name="Park J."/>
            <person name="Jung H."/>
            <person name="Kim Y.O."/>
            <person name="Kong H.J."/>
            <person name="Kim J.W."/>
            <person name="Kim Y.S."/>
        </authorList>
    </citation>
    <scope>NUCLEOTIDE SEQUENCE [LARGE SCALE GENOMIC DNA]</scope>
    <source>
        <strain evidence="5 6">YPD9-1</strain>
    </source>
</reference>
<protein>
    <recommendedName>
        <fullName evidence="2">Anti-sigma-W factor RsiW</fullName>
    </recommendedName>
</protein>
<proteinExistence type="inferred from homology"/>
<dbReference type="InterPro" id="IPR027383">
    <property type="entry name" value="Znf_put"/>
</dbReference>
<accession>A0ABY3SII4</accession>
<dbReference type="EMBL" id="CP090978">
    <property type="protein sequence ID" value="UJF33722.1"/>
    <property type="molecule type" value="Genomic_DNA"/>
</dbReference>
<evidence type="ECO:0000313" key="5">
    <source>
        <dbReference type="EMBL" id="UJF33722.1"/>
    </source>
</evidence>
<name>A0ABY3SII4_9BACL</name>
<feature type="transmembrane region" description="Helical" evidence="3">
    <location>
        <begin position="88"/>
        <end position="107"/>
    </location>
</feature>
<evidence type="ECO:0000313" key="6">
    <source>
        <dbReference type="Proteomes" id="UP001649230"/>
    </source>
</evidence>
<comment type="similarity">
    <text evidence="1">Belongs to the zinc-associated anti-sigma factor (ZAS) superfamily. Anti-sigma-W factor family.</text>
</comment>
<keyword evidence="3" id="KW-0472">Membrane</keyword>
<evidence type="ECO:0000259" key="4">
    <source>
        <dbReference type="Pfam" id="PF13490"/>
    </source>
</evidence>
<keyword evidence="3" id="KW-1133">Transmembrane helix</keyword>
<dbReference type="Gene3D" id="1.10.10.1320">
    <property type="entry name" value="Anti-sigma factor, zinc-finger domain"/>
    <property type="match status" value="1"/>
</dbReference>
<dbReference type="Pfam" id="PF13490">
    <property type="entry name" value="zf-HC2"/>
    <property type="match status" value="1"/>
</dbReference>
<evidence type="ECO:0000256" key="2">
    <source>
        <dbReference type="ARBA" id="ARBA00024438"/>
    </source>
</evidence>
<keyword evidence="6" id="KW-1185">Reference proteome</keyword>
<dbReference type="InterPro" id="IPR041916">
    <property type="entry name" value="Anti_sigma_zinc_sf"/>
</dbReference>